<keyword evidence="5 8" id="KW-0472">Membrane</keyword>
<keyword evidence="3 8" id="KW-0812">Transmembrane</keyword>
<keyword evidence="6" id="KW-0325">Glycoprotein</keyword>
<evidence type="ECO:0000256" key="5">
    <source>
        <dbReference type="ARBA" id="ARBA00023136"/>
    </source>
</evidence>
<feature type="transmembrane region" description="Helical" evidence="8">
    <location>
        <begin position="309"/>
        <end position="329"/>
    </location>
</feature>
<dbReference type="PANTHER" id="PTHR19444">
    <property type="entry name" value="UNC-93 RELATED"/>
    <property type="match status" value="1"/>
</dbReference>
<dbReference type="AlphaFoldDB" id="A0AAD1VRA3"/>
<dbReference type="InterPro" id="IPR036259">
    <property type="entry name" value="MFS_trans_sf"/>
</dbReference>
<keyword evidence="11" id="KW-1185">Reference proteome</keyword>
<name>A0AAD1VRA3_PELCU</name>
<dbReference type="FunFam" id="1.20.1250.20:FF:000290">
    <property type="entry name" value="Unc-93 homolog A"/>
    <property type="match status" value="1"/>
</dbReference>
<dbReference type="GO" id="GO:0016020">
    <property type="term" value="C:membrane"/>
    <property type="evidence" value="ECO:0007669"/>
    <property type="project" value="UniProtKB-SubCell"/>
</dbReference>
<evidence type="ECO:0000256" key="9">
    <source>
        <dbReference type="SAM" id="SignalP"/>
    </source>
</evidence>
<dbReference type="EMBL" id="OW240913">
    <property type="protein sequence ID" value="CAH2251645.1"/>
    <property type="molecule type" value="Genomic_DNA"/>
</dbReference>
<evidence type="ECO:0000256" key="1">
    <source>
        <dbReference type="ARBA" id="ARBA00004141"/>
    </source>
</evidence>
<dbReference type="SUPFAM" id="SSF103473">
    <property type="entry name" value="MFS general substrate transporter"/>
    <property type="match status" value="1"/>
</dbReference>
<comment type="similarity">
    <text evidence="2">Belongs to the unc-93 family.</text>
</comment>
<gene>
    <name evidence="10" type="ORF">PECUL_23A009995</name>
</gene>
<dbReference type="PANTHER" id="PTHR19444:SF55">
    <property type="entry name" value="PROTEIN UNC-93 HOMOLOG A"/>
    <property type="match status" value="1"/>
</dbReference>
<feature type="non-terminal residue" evidence="10">
    <location>
        <position position="369"/>
    </location>
</feature>
<evidence type="ECO:0000256" key="8">
    <source>
        <dbReference type="SAM" id="Phobius"/>
    </source>
</evidence>
<dbReference type="InterPro" id="IPR051951">
    <property type="entry name" value="UNC-93_regulatory"/>
</dbReference>
<evidence type="ECO:0000256" key="6">
    <source>
        <dbReference type="ARBA" id="ARBA00023180"/>
    </source>
</evidence>
<comment type="subcellular location">
    <subcellularLocation>
        <location evidence="1">Membrane</location>
        <topology evidence="1">Multi-pass membrane protein</topology>
    </subcellularLocation>
</comment>
<evidence type="ECO:0000313" key="11">
    <source>
        <dbReference type="Proteomes" id="UP001295444"/>
    </source>
</evidence>
<evidence type="ECO:0000313" key="10">
    <source>
        <dbReference type="EMBL" id="CAH2251645.1"/>
    </source>
</evidence>
<protein>
    <recommendedName>
        <fullName evidence="7">Protein unc-93 homolog A</fullName>
    </recommendedName>
</protein>
<keyword evidence="9" id="KW-0732">Signal</keyword>
<feature type="signal peptide" evidence="9">
    <location>
        <begin position="1"/>
        <end position="24"/>
    </location>
</feature>
<feature type="transmembrane region" description="Helical" evidence="8">
    <location>
        <begin position="244"/>
        <end position="262"/>
    </location>
</feature>
<evidence type="ECO:0000256" key="7">
    <source>
        <dbReference type="ARBA" id="ARBA00040854"/>
    </source>
</evidence>
<sequence length="369" mass="41159">MSILCLTVCLGFLAGILELIWVGAEPCVPCGGSLDDLTQATYVVVHKFAVPDIRSQQRTVPRAGYLVRRERVYYGGEWGDRAREFIVVCWVGNRPNERSSLISPFEGCGVLAVIIVATFLDQIDISEEPKNEGDVKISVWKSLLATFNQLRDIRQCLLIPLTMFSGFQQGFLSSDYTKSYVTCSLGIHFVGYVMICFAATNAICSLLFGKLSQYTGRIFLFSMAAITNIACIIALLLWRPHPNQLAVFFIFPALWGMADAVWQTQTNALYGVLFDKHKEAAFANYRLWESLGFVIAYGYSTFLCVSVKLYILVSVLVLAMVLYGCVEYLENKKVPNLVERRTSVSQAIIGVSSNVQVGERLRTSSSDVY</sequence>
<accession>A0AAD1VRA3</accession>
<dbReference type="InterPro" id="IPR010291">
    <property type="entry name" value="Ion_channel_UNC-93"/>
</dbReference>
<evidence type="ECO:0000256" key="2">
    <source>
        <dbReference type="ARBA" id="ARBA00009172"/>
    </source>
</evidence>
<evidence type="ECO:0000256" key="4">
    <source>
        <dbReference type="ARBA" id="ARBA00022989"/>
    </source>
</evidence>
<dbReference type="Gene3D" id="1.20.1250.20">
    <property type="entry name" value="MFS general substrate transporter like domains"/>
    <property type="match status" value="1"/>
</dbReference>
<evidence type="ECO:0000256" key="3">
    <source>
        <dbReference type="ARBA" id="ARBA00022692"/>
    </source>
</evidence>
<proteinExistence type="inferred from homology"/>
<organism evidence="10 11">
    <name type="scientific">Pelobates cultripes</name>
    <name type="common">Western spadefoot toad</name>
    <dbReference type="NCBI Taxonomy" id="61616"/>
    <lineage>
        <taxon>Eukaryota</taxon>
        <taxon>Metazoa</taxon>
        <taxon>Chordata</taxon>
        <taxon>Craniata</taxon>
        <taxon>Vertebrata</taxon>
        <taxon>Euteleostomi</taxon>
        <taxon>Amphibia</taxon>
        <taxon>Batrachia</taxon>
        <taxon>Anura</taxon>
        <taxon>Pelobatoidea</taxon>
        <taxon>Pelobatidae</taxon>
        <taxon>Pelobates</taxon>
    </lineage>
</organism>
<keyword evidence="4 8" id="KW-1133">Transmembrane helix</keyword>
<dbReference type="Pfam" id="PF05978">
    <property type="entry name" value="UNC-93"/>
    <property type="match status" value="1"/>
</dbReference>
<feature type="chain" id="PRO_5042138971" description="Protein unc-93 homolog A" evidence="9">
    <location>
        <begin position="25"/>
        <end position="369"/>
    </location>
</feature>
<feature type="transmembrane region" description="Helical" evidence="8">
    <location>
        <begin position="189"/>
        <end position="209"/>
    </location>
</feature>
<feature type="transmembrane region" description="Helical" evidence="8">
    <location>
        <begin position="218"/>
        <end position="238"/>
    </location>
</feature>
<reference evidence="10" key="1">
    <citation type="submission" date="2022-03" db="EMBL/GenBank/DDBJ databases">
        <authorList>
            <person name="Alioto T."/>
            <person name="Alioto T."/>
            <person name="Gomez Garrido J."/>
        </authorList>
    </citation>
    <scope>NUCLEOTIDE SEQUENCE</scope>
</reference>
<dbReference type="Proteomes" id="UP001295444">
    <property type="component" value="Chromosome 02"/>
</dbReference>